<organism evidence="3 4">
    <name type="scientific">Meloidogyne incognita</name>
    <name type="common">Southern root-knot nematode worm</name>
    <name type="synonym">Oxyuris incognita</name>
    <dbReference type="NCBI Taxonomy" id="6306"/>
    <lineage>
        <taxon>Eukaryota</taxon>
        <taxon>Metazoa</taxon>
        <taxon>Ecdysozoa</taxon>
        <taxon>Nematoda</taxon>
        <taxon>Chromadorea</taxon>
        <taxon>Rhabditida</taxon>
        <taxon>Tylenchina</taxon>
        <taxon>Tylenchomorpha</taxon>
        <taxon>Tylenchoidea</taxon>
        <taxon>Meloidogynidae</taxon>
        <taxon>Meloidogyninae</taxon>
        <taxon>Meloidogyne</taxon>
        <taxon>Meloidogyne incognita group</taxon>
    </lineage>
</organism>
<dbReference type="Pfam" id="PF02932">
    <property type="entry name" value="Neur_chan_memb"/>
    <property type="match status" value="1"/>
</dbReference>
<name>A0A914MWR2_MELIC</name>
<feature type="transmembrane region" description="Helical" evidence="1">
    <location>
        <begin position="55"/>
        <end position="77"/>
    </location>
</feature>
<evidence type="ECO:0000313" key="4">
    <source>
        <dbReference type="WBParaSite" id="Minc3s02966g32250"/>
    </source>
</evidence>
<keyword evidence="3" id="KW-1185">Reference proteome</keyword>
<dbReference type="PRINTS" id="PR00253">
    <property type="entry name" value="GABAARECEPTR"/>
</dbReference>
<dbReference type="InterPro" id="IPR006029">
    <property type="entry name" value="Neurotrans-gated_channel_TM"/>
</dbReference>
<dbReference type="Gene3D" id="6.10.250.2810">
    <property type="match status" value="1"/>
</dbReference>
<feature type="domain" description="Neurotransmitter-gated ion-channel transmembrane" evidence="2">
    <location>
        <begin position="18"/>
        <end position="81"/>
    </location>
</feature>
<accession>A0A914MWR2</accession>
<dbReference type="SUPFAM" id="SSF90112">
    <property type="entry name" value="Neurotransmitter-gated ion-channel transmembrane pore"/>
    <property type="match status" value="1"/>
</dbReference>
<dbReference type="GO" id="GO:0004888">
    <property type="term" value="F:transmembrane signaling receptor activity"/>
    <property type="evidence" value="ECO:0007669"/>
    <property type="project" value="InterPro"/>
</dbReference>
<keyword evidence="1" id="KW-0472">Membrane</keyword>
<evidence type="ECO:0000259" key="2">
    <source>
        <dbReference type="Pfam" id="PF02932"/>
    </source>
</evidence>
<dbReference type="GO" id="GO:0016020">
    <property type="term" value="C:membrane"/>
    <property type="evidence" value="ECO:0007669"/>
    <property type="project" value="InterPro"/>
</dbReference>
<proteinExistence type="predicted"/>
<dbReference type="InterPro" id="IPR036719">
    <property type="entry name" value="Neuro-gated_channel_TM_sf"/>
</dbReference>
<dbReference type="Proteomes" id="UP000887563">
    <property type="component" value="Unplaced"/>
</dbReference>
<protein>
    <submittedName>
        <fullName evidence="4">Neurotransmitter-gated ion-channel transmembrane domain-containing protein</fullName>
    </submittedName>
</protein>
<dbReference type="WBParaSite" id="Minc3s02966g32250">
    <property type="protein sequence ID" value="Minc3s02966g32250"/>
    <property type="gene ID" value="Minc3s02966g32250"/>
</dbReference>
<reference evidence="4" key="1">
    <citation type="submission" date="2022-11" db="UniProtKB">
        <authorList>
            <consortium name="WormBaseParasite"/>
        </authorList>
    </citation>
    <scope>IDENTIFICATION</scope>
</reference>
<dbReference type="AlphaFoldDB" id="A0A914MWR2"/>
<evidence type="ECO:0000313" key="3">
    <source>
        <dbReference type="Proteomes" id="UP000887563"/>
    </source>
</evidence>
<evidence type="ECO:0000256" key="1">
    <source>
        <dbReference type="SAM" id="Phobius"/>
    </source>
</evidence>
<sequence>MLSNHIYPQALLLLFLGAVPARVTLSFTTLLSLSTLGNGLRFGLPQVAYAKAIDFWFGACLFFVFLSLLEFAAVNSYMRHAEKFERYATYYAKKSFYFSFQIHPQI</sequence>
<keyword evidence="1" id="KW-0812">Transmembrane</keyword>
<keyword evidence="1" id="KW-1133">Transmembrane helix</keyword>
<dbReference type="GO" id="GO:0005230">
    <property type="term" value="F:extracellular ligand-gated monoatomic ion channel activity"/>
    <property type="evidence" value="ECO:0007669"/>
    <property type="project" value="UniProtKB-ARBA"/>
</dbReference>
<dbReference type="InterPro" id="IPR006028">
    <property type="entry name" value="GABAA/Glycine_rcpt"/>
</dbReference>